<proteinExistence type="predicted"/>
<gene>
    <name evidence="1" type="ordered locus">amb1602</name>
</gene>
<dbReference type="AlphaFoldDB" id="Q2W6W9"/>
<keyword evidence="2" id="KW-1185">Reference proteome</keyword>
<dbReference type="STRING" id="342108.amb1602"/>
<evidence type="ECO:0000313" key="1">
    <source>
        <dbReference type="EMBL" id="BAE50406.1"/>
    </source>
</evidence>
<dbReference type="KEGG" id="mag:amb1602"/>
<sequence>MLKFSSGNCGAMGVKVEAMTDTATAVFRINGTLQGPVVDILGQFLPELKALPREQAYDRTLDDLDLLSRCFQIFRKERPRFRYVLVDERRRPVGEDNVPLSCGRTLAEVIAMVVRTAAKRYFRRRLAPAATRAETEVRAEALPEEGHTHSAARSPADELYDAIKAYLLHEWQVPLVPAYSEMDPALVRRVGAKILDCREANSLARLIADPDAPVHLADDEAPQVAAATPSTFAAPFVSPFAPVAKAPTAPVAPVQHHSTAKLDDVLTPDRQRLRAEAFTQTLLDPEVRAILPNADQIVRIGDVLRGVGGQPTAALVEGLGLRKDQLAVMLMVAQDCIGSTVFGRLFGPRADPELVTRIVDRARLRGIGPTTEVIECAIFMRGVFARFGHRARRD</sequence>
<evidence type="ECO:0000313" key="2">
    <source>
        <dbReference type="Proteomes" id="UP000007058"/>
    </source>
</evidence>
<protein>
    <submittedName>
        <fullName evidence="1">Uncharacterized protein</fullName>
    </submittedName>
</protein>
<organism evidence="1 2">
    <name type="scientific">Paramagnetospirillum magneticum (strain ATCC 700264 / AMB-1)</name>
    <name type="common">Magnetospirillum magneticum</name>
    <dbReference type="NCBI Taxonomy" id="342108"/>
    <lineage>
        <taxon>Bacteria</taxon>
        <taxon>Pseudomonadati</taxon>
        <taxon>Pseudomonadota</taxon>
        <taxon>Alphaproteobacteria</taxon>
        <taxon>Rhodospirillales</taxon>
        <taxon>Magnetospirillaceae</taxon>
        <taxon>Paramagnetospirillum</taxon>
    </lineage>
</organism>
<dbReference type="EMBL" id="AP007255">
    <property type="protein sequence ID" value="BAE50406.1"/>
    <property type="molecule type" value="Genomic_DNA"/>
</dbReference>
<dbReference type="HOGENOM" id="CLU_053122_0_0_5"/>
<reference evidence="1 2" key="1">
    <citation type="journal article" date="2005" name="DNA Res.">
        <title>Complete genome sequence of the facultative anaerobic magnetotactic bacterium Magnetospirillum sp. strain AMB-1.</title>
        <authorList>
            <person name="Matsunaga T."/>
            <person name="Okamura Y."/>
            <person name="Fukuda Y."/>
            <person name="Wahyudi A.T."/>
            <person name="Murase Y."/>
            <person name="Takeyama H."/>
        </authorList>
    </citation>
    <scope>NUCLEOTIDE SEQUENCE [LARGE SCALE GENOMIC DNA]</scope>
    <source>
        <strain evidence="2">ATCC 700264 / AMB-1</strain>
    </source>
</reference>
<name>Q2W6W9_PARM1</name>
<accession>Q2W6W9</accession>
<dbReference type="Proteomes" id="UP000007058">
    <property type="component" value="Chromosome"/>
</dbReference>